<dbReference type="Pfam" id="PF17186">
    <property type="entry name" value="Lipocalin_9"/>
    <property type="match status" value="1"/>
</dbReference>
<gene>
    <name evidence="3" type="ORF">MED297_13302</name>
</gene>
<dbReference type="OrthoDB" id="9770826at2"/>
<dbReference type="InterPro" id="IPR010791">
    <property type="entry name" value="AttH_dom"/>
</dbReference>
<dbReference type="SUPFAM" id="SSF159245">
    <property type="entry name" value="AttH-like"/>
    <property type="match status" value="1"/>
</dbReference>
<accession>A4BCD6</accession>
<dbReference type="HOGENOM" id="CLU_040626_0_0_6"/>
<reference evidence="3 4" key="1">
    <citation type="submission" date="2006-02" db="EMBL/GenBank/DDBJ databases">
        <authorList>
            <person name="Pinhassi J."/>
            <person name="Pedros-Alio C."/>
            <person name="Ferriera S."/>
            <person name="Johnson J."/>
            <person name="Kravitz S."/>
            <person name="Halpern A."/>
            <person name="Remington K."/>
            <person name="Beeson K."/>
            <person name="Tran B."/>
            <person name="Rogers Y.-H."/>
            <person name="Friedman R."/>
            <person name="Venter J.C."/>
        </authorList>
    </citation>
    <scope>NUCLEOTIDE SEQUENCE [LARGE SCALE GENOMIC DNA]</scope>
    <source>
        <strain evidence="3 4">MED297</strain>
    </source>
</reference>
<dbReference type="PANTHER" id="PTHR38591:SF1">
    <property type="entry name" value="BLL1000 PROTEIN"/>
    <property type="match status" value="1"/>
</dbReference>
<dbReference type="InterPro" id="IPR023374">
    <property type="entry name" value="AttH-like_dom_sf"/>
</dbReference>
<dbReference type="PANTHER" id="PTHR38591">
    <property type="entry name" value="HYDROLASE"/>
    <property type="match status" value="1"/>
</dbReference>
<dbReference type="AlphaFoldDB" id="A4BCD6"/>
<dbReference type="RefSeq" id="WP_008042537.1">
    <property type="nucleotide sequence ID" value="NZ_CH724149.1"/>
</dbReference>
<dbReference type="Pfam" id="PF07143">
    <property type="entry name" value="CrtC"/>
    <property type="match status" value="1"/>
</dbReference>
<dbReference type="Gene3D" id="2.40.370.10">
    <property type="entry name" value="AttH-like domain"/>
    <property type="match status" value="2"/>
</dbReference>
<feature type="domain" description="AttH" evidence="2">
    <location>
        <begin position="55"/>
        <end position="227"/>
    </location>
</feature>
<sequence>MKTAIALFIGLLCTTAVADNEFNLLRSDASGFTQVSPGLELSFPADHLPHPDYRIEWWYLTANLTDEDGQHWGIHWTLFRQSLRPEPDPGGWQSTQAWMAHAALSTPENHVYDERFARGGISQAGVELTAEGRFDAWLDDWQWLGTGTEPLPGTLVFTVSETRVELDLSSQTPWVLQGDNGYSQKAPSGQASAYYSQPHIDIAGQIQHNGNTFQVTGSGWLDREWSSQPLAPSQPGWDWFSLHLSSGDALMVYQLRDTQAPNTLNGIWVTPDGRFSSLSGDQITLSSKGETDVSTRAGTRKMPLRWSIEVPAHKVDIEVSAPRADHWLDTLFPYWEGPVSVTGSHQGKGYMELTGY</sequence>
<evidence type="ECO:0000313" key="4">
    <source>
        <dbReference type="Proteomes" id="UP000005953"/>
    </source>
</evidence>
<dbReference type="Proteomes" id="UP000005953">
    <property type="component" value="Unassembled WGS sequence"/>
</dbReference>
<evidence type="ECO:0000313" key="3">
    <source>
        <dbReference type="EMBL" id="EAR10202.1"/>
    </source>
</evidence>
<dbReference type="EMBL" id="AAOE01000005">
    <property type="protein sequence ID" value="EAR10202.1"/>
    <property type="molecule type" value="Genomic_DNA"/>
</dbReference>
<name>A4BCD6_9GAMM</name>
<protein>
    <recommendedName>
        <fullName evidence="2">AttH domain-containing protein</fullName>
    </recommendedName>
</protein>
<proteinExistence type="predicted"/>
<keyword evidence="1" id="KW-0732">Signal</keyword>
<keyword evidence="4" id="KW-1185">Reference proteome</keyword>
<feature type="chain" id="PRO_5002666425" description="AttH domain-containing protein" evidence="1">
    <location>
        <begin position="19"/>
        <end position="356"/>
    </location>
</feature>
<evidence type="ECO:0000256" key="1">
    <source>
        <dbReference type="SAM" id="SignalP"/>
    </source>
</evidence>
<organism evidence="3 4">
    <name type="scientific">Reinekea blandensis MED297</name>
    <dbReference type="NCBI Taxonomy" id="314283"/>
    <lineage>
        <taxon>Bacteria</taxon>
        <taxon>Pseudomonadati</taxon>
        <taxon>Pseudomonadota</taxon>
        <taxon>Gammaproteobacteria</taxon>
        <taxon>Oceanospirillales</taxon>
        <taxon>Saccharospirillaceae</taxon>
        <taxon>Reinekea</taxon>
    </lineage>
</organism>
<feature type="signal peptide" evidence="1">
    <location>
        <begin position="1"/>
        <end position="18"/>
    </location>
</feature>
<evidence type="ECO:0000259" key="2">
    <source>
        <dbReference type="Pfam" id="PF07143"/>
    </source>
</evidence>
<dbReference type="STRING" id="314283.MED297_13302"/>
<comment type="caution">
    <text evidence="3">The sequence shown here is derived from an EMBL/GenBank/DDBJ whole genome shotgun (WGS) entry which is preliminary data.</text>
</comment>